<feature type="domain" description="HTH tetR-type" evidence="3">
    <location>
        <begin position="29"/>
        <end position="89"/>
    </location>
</feature>
<dbReference type="InterPro" id="IPR009057">
    <property type="entry name" value="Homeodomain-like_sf"/>
</dbReference>
<keyword evidence="5" id="KW-1185">Reference proteome</keyword>
<protein>
    <submittedName>
        <fullName evidence="4">TetR/AcrR family transcriptional regulator</fullName>
    </submittedName>
</protein>
<dbReference type="EMBL" id="JADLQN010000006">
    <property type="protein sequence ID" value="MBF6357635.1"/>
    <property type="molecule type" value="Genomic_DNA"/>
</dbReference>
<evidence type="ECO:0000259" key="3">
    <source>
        <dbReference type="PROSITE" id="PS50977"/>
    </source>
</evidence>
<gene>
    <name evidence="4" type="ORF">IU449_24325</name>
</gene>
<dbReference type="PRINTS" id="PR00455">
    <property type="entry name" value="HTHTETR"/>
</dbReference>
<dbReference type="InterPro" id="IPR001647">
    <property type="entry name" value="HTH_TetR"/>
</dbReference>
<dbReference type="PANTHER" id="PTHR30055">
    <property type="entry name" value="HTH-TYPE TRANSCRIPTIONAL REGULATOR RUTR"/>
    <property type="match status" value="1"/>
</dbReference>
<dbReference type="PROSITE" id="PS50977">
    <property type="entry name" value="HTH_TETR_2"/>
    <property type="match status" value="1"/>
</dbReference>
<proteinExistence type="predicted"/>
<comment type="caution">
    <text evidence="4">The sequence shown here is derived from an EMBL/GenBank/DDBJ whole genome shotgun (WGS) entry which is preliminary data.</text>
</comment>
<evidence type="ECO:0000256" key="1">
    <source>
        <dbReference type="ARBA" id="ARBA00023125"/>
    </source>
</evidence>
<sequence>MRPSTTRCESLHDSELADRRAAVRTDSPSSPRGRLIAALVECVDEKGYPATTLGDIVAAARVSRSTFYEHFTNKEHCFVESVHTGIAVLAQRVRVALARLPHGADPRVRIACVITTFCDAVAEEPRFARMVLVESARVERAATAVRVLAMDPITEMYRHFHARARAADPLVPPVSSELIALIPDAISERTRRVMLTEGAQAVPASAPLFIAFTTAVLGLD</sequence>
<dbReference type="PANTHER" id="PTHR30055:SF226">
    <property type="entry name" value="HTH-TYPE TRANSCRIPTIONAL REGULATOR PKSA"/>
    <property type="match status" value="1"/>
</dbReference>
<dbReference type="SUPFAM" id="SSF46689">
    <property type="entry name" value="Homeodomain-like"/>
    <property type="match status" value="1"/>
</dbReference>
<name>A0ABS0DHM6_9NOCA</name>
<dbReference type="InterPro" id="IPR050109">
    <property type="entry name" value="HTH-type_TetR-like_transc_reg"/>
</dbReference>
<dbReference type="Proteomes" id="UP000707731">
    <property type="component" value="Unassembled WGS sequence"/>
</dbReference>
<reference evidence="4 5" key="1">
    <citation type="submission" date="2020-10" db="EMBL/GenBank/DDBJ databases">
        <title>Identification of Nocardia species via Next-generation sequencing and recognition of intraspecies genetic diversity.</title>
        <authorList>
            <person name="Li P."/>
            <person name="Li P."/>
            <person name="Lu B."/>
        </authorList>
    </citation>
    <scope>NUCLEOTIDE SEQUENCE [LARGE SCALE GENOMIC DNA]</scope>
    <source>
        <strain evidence="4 5">BJ06-0143</strain>
    </source>
</reference>
<keyword evidence="1 2" id="KW-0238">DNA-binding</keyword>
<organism evidence="4 5">
    <name type="scientific">Nocardia higoensis</name>
    <dbReference type="NCBI Taxonomy" id="228599"/>
    <lineage>
        <taxon>Bacteria</taxon>
        <taxon>Bacillati</taxon>
        <taxon>Actinomycetota</taxon>
        <taxon>Actinomycetes</taxon>
        <taxon>Mycobacteriales</taxon>
        <taxon>Nocardiaceae</taxon>
        <taxon>Nocardia</taxon>
    </lineage>
</organism>
<dbReference type="Gene3D" id="1.10.357.10">
    <property type="entry name" value="Tetracycline Repressor, domain 2"/>
    <property type="match status" value="1"/>
</dbReference>
<evidence type="ECO:0000313" key="4">
    <source>
        <dbReference type="EMBL" id="MBF6357635.1"/>
    </source>
</evidence>
<accession>A0ABS0DHM6</accession>
<feature type="DNA-binding region" description="H-T-H motif" evidence="2">
    <location>
        <begin position="52"/>
        <end position="71"/>
    </location>
</feature>
<dbReference type="RefSeq" id="WP_195004477.1">
    <property type="nucleotide sequence ID" value="NZ_JADLQN010000006.1"/>
</dbReference>
<evidence type="ECO:0000256" key="2">
    <source>
        <dbReference type="PROSITE-ProRule" id="PRU00335"/>
    </source>
</evidence>
<evidence type="ECO:0000313" key="5">
    <source>
        <dbReference type="Proteomes" id="UP000707731"/>
    </source>
</evidence>
<dbReference type="Pfam" id="PF00440">
    <property type="entry name" value="TetR_N"/>
    <property type="match status" value="1"/>
</dbReference>